<feature type="region of interest" description="Disordered" evidence="1">
    <location>
        <begin position="152"/>
        <end position="175"/>
    </location>
</feature>
<organism evidence="2">
    <name type="scientific">Rhipicephalus appendiculatus</name>
    <name type="common">Brown ear tick</name>
    <dbReference type="NCBI Taxonomy" id="34631"/>
    <lineage>
        <taxon>Eukaryota</taxon>
        <taxon>Metazoa</taxon>
        <taxon>Ecdysozoa</taxon>
        <taxon>Arthropoda</taxon>
        <taxon>Chelicerata</taxon>
        <taxon>Arachnida</taxon>
        <taxon>Acari</taxon>
        <taxon>Parasitiformes</taxon>
        <taxon>Ixodida</taxon>
        <taxon>Ixodoidea</taxon>
        <taxon>Ixodidae</taxon>
        <taxon>Rhipicephalinae</taxon>
        <taxon>Rhipicephalus</taxon>
        <taxon>Rhipicephalus</taxon>
    </lineage>
</organism>
<evidence type="ECO:0000313" key="2">
    <source>
        <dbReference type="EMBL" id="JAP86514.1"/>
    </source>
</evidence>
<evidence type="ECO:0000256" key="1">
    <source>
        <dbReference type="SAM" id="MobiDB-lite"/>
    </source>
</evidence>
<dbReference type="InterPro" id="IPR012674">
    <property type="entry name" value="Calycin"/>
</dbReference>
<protein>
    <submittedName>
        <fullName evidence="2">Lipocalin</fullName>
    </submittedName>
</protein>
<feature type="region of interest" description="Disordered" evidence="1">
    <location>
        <begin position="93"/>
        <end position="128"/>
    </location>
</feature>
<feature type="region of interest" description="Disordered" evidence="1">
    <location>
        <begin position="19"/>
        <end position="66"/>
    </location>
</feature>
<dbReference type="AlphaFoldDB" id="A0A131Z565"/>
<dbReference type="EMBL" id="GEDV01002043">
    <property type="protein sequence ID" value="JAP86514.1"/>
    <property type="molecule type" value="Transcribed_RNA"/>
</dbReference>
<reference evidence="2" key="1">
    <citation type="journal article" date="2016" name="Ticks Tick Borne Dis.">
        <title>De novo assembly and annotation of the salivary gland transcriptome of Rhipicephalus appendiculatus male and female ticks during blood feeding.</title>
        <authorList>
            <person name="de Castro M.H."/>
            <person name="de Klerk D."/>
            <person name="Pienaar R."/>
            <person name="Latif A.A."/>
            <person name="Rees D.J."/>
            <person name="Mans B.J."/>
        </authorList>
    </citation>
    <scope>NUCLEOTIDE SEQUENCE</scope>
    <source>
        <tissue evidence="2">Salivary glands</tissue>
    </source>
</reference>
<proteinExistence type="predicted"/>
<accession>A0A131Z565</accession>
<name>A0A131Z565_RHIAP</name>
<feature type="compositionally biased region" description="Polar residues" evidence="1">
    <location>
        <begin position="102"/>
        <end position="111"/>
    </location>
</feature>
<sequence>MFKYSGDWQSMEQGFRFLGESGPYNTMTPTVDGGKTEQQQVVAQVSSRSNGEAADQTEDGSEDAGSLIVPSGNYTFKFFKENCAVIEVALAEIDDDTEDKNSGSGNSQTDSVAAREDTNAETAKPPCMLWVKKDSGEADSCCEDYFRNHCGDQDPKYIGSGDQCKDEASPSSQKK</sequence>
<feature type="compositionally biased region" description="Low complexity" evidence="1">
    <location>
        <begin position="38"/>
        <end position="49"/>
    </location>
</feature>
<dbReference type="Gene3D" id="2.40.128.20">
    <property type="match status" value="1"/>
</dbReference>